<dbReference type="Proteomes" id="UP000001075">
    <property type="component" value="Unassembled WGS sequence"/>
</dbReference>
<dbReference type="InParanoid" id="G3HE06"/>
<name>G3HE06_CRIGR</name>
<feature type="compositionally biased region" description="Basic residues" evidence="1">
    <location>
        <begin position="90"/>
        <end position="100"/>
    </location>
</feature>
<dbReference type="EMBL" id="JH000307">
    <property type="protein sequence ID" value="EGW00535.1"/>
    <property type="molecule type" value="Genomic_DNA"/>
</dbReference>
<evidence type="ECO:0000313" key="3">
    <source>
        <dbReference type="Proteomes" id="UP000001075"/>
    </source>
</evidence>
<feature type="region of interest" description="Disordered" evidence="1">
    <location>
        <begin position="1"/>
        <end position="100"/>
    </location>
</feature>
<protein>
    <submittedName>
        <fullName evidence="2">Uncharacterized protein</fullName>
    </submittedName>
</protein>
<evidence type="ECO:0000313" key="2">
    <source>
        <dbReference type="EMBL" id="EGW00535.1"/>
    </source>
</evidence>
<proteinExistence type="predicted"/>
<evidence type="ECO:0000256" key="1">
    <source>
        <dbReference type="SAM" id="MobiDB-lite"/>
    </source>
</evidence>
<accession>G3HE06</accession>
<dbReference type="AlphaFoldDB" id="G3HE06"/>
<organism evidence="2 3">
    <name type="scientific">Cricetulus griseus</name>
    <name type="common">Chinese hamster</name>
    <name type="synonym">Cricetulus barabensis griseus</name>
    <dbReference type="NCBI Taxonomy" id="10029"/>
    <lineage>
        <taxon>Eukaryota</taxon>
        <taxon>Metazoa</taxon>
        <taxon>Chordata</taxon>
        <taxon>Craniata</taxon>
        <taxon>Vertebrata</taxon>
        <taxon>Euteleostomi</taxon>
        <taxon>Mammalia</taxon>
        <taxon>Eutheria</taxon>
        <taxon>Euarchontoglires</taxon>
        <taxon>Glires</taxon>
        <taxon>Rodentia</taxon>
        <taxon>Myomorpha</taxon>
        <taxon>Muroidea</taxon>
        <taxon>Cricetidae</taxon>
        <taxon>Cricetinae</taxon>
        <taxon>Cricetulus</taxon>
    </lineage>
</organism>
<feature type="compositionally biased region" description="Gly residues" evidence="1">
    <location>
        <begin position="75"/>
        <end position="85"/>
    </location>
</feature>
<reference evidence="3" key="1">
    <citation type="journal article" date="2011" name="Nat. Biotechnol.">
        <title>The genomic sequence of the Chinese hamster ovary (CHO)-K1 cell line.</title>
        <authorList>
            <person name="Xu X."/>
            <person name="Nagarajan H."/>
            <person name="Lewis N.E."/>
            <person name="Pan S."/>
            <person name="Cai Z."/>
            <person name="Liu X."/>
            <person name="Chen W."/>
            <person name="Xie M."/>
            <person name="Wang W."/>
            <person name="Hammond S."/>
            <person name="Andersen M.R."/>
            <person name="Neff N."/>
            <person name="Passarelli B."/>
            <person name="Koh W."/>
            <person name="Fan H.C."/>
            <person name="Wang J."/>
            <person name="Gui Y."/>
            <person name="Lee K.H."/>
            <person name="Betenbaugh M.J."/>
            <person name="Quake S.R."/>
            <person name="Famili I."/>
            <person name="Palsson B.O."/>
            <person name="Wang J."/>
        </authorList>
    </citation>
    <scope>NUCLEOTIDE SEQUENCE [LARGE SCALE GENOMIC DNA]</scope>
    <source>
        <strain evidence="3">CHO K1 cell line</strain>
    </source>
</reference>
<gene>
    <name evidence="2" type="ORF">I79_008775</name>
</gene>
<sequence length="100" mass="10491">MGTARAPDTSGSPSPEAVRSLRSASPSRTGAADAARTSHSLPPEARARANQKLQRAHGHAGFSFLRKAEAEVTRGTGGGNHGAAGEGRSCRCRRCREPRR</sequence>